<dbReference type="Proteomes" id="UP000219336">
    <property type="component" value="Unassembled WGS sequence"/>
</dbReference>
<sequence length="392" mass="44731">MSKYPVPDIGEWMLVDTEDEEMSLDISVSSKCLPIKVVSTLFDALFLDGNVNKKIAQDLTNHDKVTDVITGGAIYGTEIQKPWFNANRPFASIAADVYGSIVDTSDRHVLDSIIAIGKMLPQELVRNQTLGNIIEYYATLENKRNPGSFNFDNSFSCTETKAKFNEYVFSNNYFYYCVNIDKLFPLIPIANNNPNRSTFRKRLNRLGLTEFRLKFLNEDGEDAYPGTEPKFKLLENFYYPFTNLAGRERQRNQLKSDFYTHLIVGVGAGYIKSLRMDSTVNRKKFISTFAGLTNKGNLLDFVKWLHSNKTSFIVKKSIKTFIKEYYQTKAYQGTEYITSKVNGTLREFAAPGTKEIIEDCLNCRVKLIYNDRGTKVIDVSLVPKEQFGVLND</sequence>
<evidence type="ECO:0000313" key="1">
    <source>
        <dbReference type="EMBL" id="SNX48370.1"/>
    </source>
</evidence>
<evidence type="ECO:0000313" key="2">
    <source>
        <dbReference type="Proteomes" id="UP000219336"/>
    </source>
</evidence>
<dbReference type="RefSeq" id="WP_096993548.1">
    <property type="nucleotide sequence ID" value="NZ_JBHSII010000013.1"/>
</dbReference>
<reference evidence="2" key="1">
    <citation type="submission" date="2016-06" db="EMBL/GenBank/DDBJ databases">
        <authorList>
            <person name="Rodrigo-Torres L."/>
            <person name="Arahal R.D."/>
            <person name="Lucena T."/>
        </authorList>
    </citation>
    <scope>NUCLEOTIDE SEQUENCE [LARGE SCALE GENOMIC DNA]</scope>
    <source>
        <strain evidence="2">CECT8203</strain>
    </source>
</reference>
<dbReference type="AlphaFoldDB" id="A0A240EK80"/>
<dbReference type="EMBL" id="OANU01000024">
    <property type="protein sequence ID" value="SNX48370.1"/>
    <property type="molecule type" value="Genomic_DNA"/>
</dbReference>
<dbReference type="OrthoDB" id="6402244at2"/>
<name>A0A240EK80_9VIBR</name>
<accession>A0A240EK80</accession>
<protein>
    <submittedName>
        <fullName evidence="1">Uncharacterized protein</fullName>
    </submittedName>
</protein>
<keyword evidence="2" id="KW-1185">Reference proteome</keyword>
<gene>
    <name evidence="1" type="ORF">VTH8203_01988</name>
</gene>
<organism evidence="1 2">
    <name type="scientific">Vibrio thalassae</name>
    <dbReference type="NCBI Taxonomy" id="1243014"/>
    <lineage>
        <taxon>Bacteria</taxon>
        <taxon>Pseudomonadati</taxon>
        <taxon>Pseudomonadota</taxon>
        <taxon>Gammaproteobacteria</taxon>
        <taxon>Vibrionales</taxon>
        <taxon>Vibrionaceae</taxon>
        <taxon>Vibrio</taxon>
    </lineage>
</organism>
<proteinExistence type="predicted"/>